<dbReference type="GO" id="GO:0032300">
    <property type="term" value="C:mismatch repair complex"/>
    <property type="evidence" value="ECO:0007669"/>
    <property type="project" value="InterPro"/>
</dbReference>
<dbReference type="SMART" id="SM00853">
    <property type="entry name" value="MutL_C"/>
    <property type="match status" value="1"/>
</dbReference>
<reference evidence="7 8" key="1">
    <citation type="journal article" date="2023" name="Microbiol. Spectr.">
        <title>Symbiosis of Carpenter Bees with Uncharacterized Lactic Acid Bacteria Showing NAD Auxotrophy.</title>
        <authorList>
            <person name="Kawasaki S."/>
            <person name="Ozawa K."/>
            <person name="Mori T."/>
            <person name="Yamamoto A."/>
            <person name="Ito M."/>
            <person name="Ohkuma M."/>
            <person name="Sakamoto M."/>
            <person name="Matsutani M."/>
        </authorList>
    </citation>
    <scope>NUCLEOTIDE SEQUENCE [LARGE SCALE GENOMIC DNA]</scope>
    <source>
        <strain evidence="7 8">KimC2</strain>
    </source>
</reference>
<feature type="domain" description="DNA mismatch repair protein S5" evidence="6">
    <location>
        <begin position="209"/>
        <end position="327"/>
    </location>
</feature>
<dbReference type="PROSITE" id="PS00058">
    <property type="entry name" value="DNA_MISMATCH_REPAIR_1"/>
    <property type="match status" value="1"/>
</dbReference>
<evidence type="ECO:0000259" key="6">
    <source>
        <dbReference type="SMART" id="SM01340"/>
    </source>
</evidence>
<dbReference type="Gene3D" id="3.30.1540.20">
    <property type="entry name" value="MutL, C-terminal domain, dimerisation subdomain"/>
    <property type="match status" value="1"/>
</dbReference>
<dbReference type="GO" id="GO:0006298">
    <property type="term" value="P:mismatch repair"/>
    <property type="evidence" value="ECO:0007669"/>
    <property type="project" value="UniProtKB-UniRule"/>
</dbReference>
<dbReference type="InterPro" id="IPR037198">
    <property type="entry name" value="MutL_C_sf"/>
</dbReference>
<dbReference type="GO" id="GO:0030983">
    <property type="term" value="F:mismatched DNA binding"/>
    <property type="evidence" value="ECO:0007669"/>
    <property type="project" value="InterPro"/>
</dbReference>
<dbReference type="RefSeq" id="WP_317695191.1">
    <property type="nucleotide sequence ID" value="NZ_AP026801.1"/>
</dbReference>
<dbReference type="InterPro" id="IPR002099">
    <property type="entry name" value="MutL/Mlh/PMS"/>
</dbReference>
<dbReference type="SMART" id="SM01340">
    <property type="entry name" value="DNA_mis_repair"/>
    <property type="match status" value="1"/>
</dbReference>
<dbReference type="InterPro" id="IPR014762">
    <property type="entry name" value="DNA_mismatch_repair_CS"/>
</dbReference>
<dbReference type="Gene3D" id="3.30.1370.100">
    <property type="entry name" value="MutL, C-terminal domain, regulatory subdomain"/>
    <property type="match status" value="1"/>
</dbReference>
<dbReference type="InterPro" id="IPR042121">
    <property type="entry name" value="MutL_C_regsub"/>
</dbReference>
<evidence type="ECO:0000313" key="7">
    <source>
        <dbReference type="EMBL" id="BDR56758.1"/>
    </source>
</evidence>
<accession>A0AAU9CZQ2</accession>
<dbReference type="SUPFAM" id="SSF54211">
    <property type="entry name" value="Ribosomal protein S5 domain 2-like"/>
    <property type="match status" value="1"/>
</dbReference>
<dbReference type="PANTHER" id="PTHR10073">
    <property type="entry name" value="DNA MISMATCH REPAIR PROTEIN MLH, PMS, MUTL"/>
    <property type="match status" value="1"/>
</dbReference>
<dbReference type="KEGG" id="xak:KIMC2_13200"/>
<dbReference type="InterPro" id="IPR013507">
    <property type="entry name" value="DNA_mismatch_S5_2-like"/>
</dbReference>
<dbReference type="InterPro" id="IPR014721">
    <property type="entry name" value="Ribsml_uS5_D2-typ_fold_subgr"/>
</dbReference>
<proteinExistence type="inferred from homology"/>
<dbReference type="GO" id="GO:0016887">
    <property type="term" value="F:ATP hydrolysis activity"/>
    <property type="evidence" value="ECO:0007669"/>
    <property type="project" value="InterPro"/>
</dbReference>
<dbReference type="InterPro" id="IPR020568">
    <property type="entry name" value="Ribosomal_Su5_D2-typ_SF"/>
</dbReference>
<keyword evidence="8" id="KW-1185">Reference proteome</keyword>
<dbReference type="Pfam" id="PF01119">
    <property type="entry name" value="DNA_mis_repair"/>
    <property type="match status" value="1"/>
</dbReference>
<dbReference type="AlphaFoldDB" id="A0AAU9CZQ2"/>
<dbReference type="GO" id="GO:0140664">
    <property type="term" value="F:ATP-dependent DNA damage sensor activity"/>
    <property type="evidence" value="ECO:0007669"/>
    <property type="project" value="InterPro"/>
</dbReference>
<sequence>MTNKIHLLSDDMINVIAAGEVIERPASVVKELIENAIDANANDIRIFVKQAGIDEIKVTDNGSGISPDEMKLAITAHATSKVERTRDIFQLRTMGFRGEALASITQISRFTIESQTKGQLGKLVSGAGAKIDSEKDISKSVGTTVIVKDLFYNTPVRLKYLKSISTELRHITDIVQRIAMSQPGISFSLYSNGKEVLRTVGNNDFRQTVAGIYGVEEARNLIDIKGQDDDFSLNGLVSLPNFTRANRRNINFSVNGRAVKSIELTRYLLEGYRTKLMVGRFPTAVIDIKLDPHLVDVNIHPSKQELKISKVDQLGELIVKSVDQSLAKLDLIPEANTDKIGFSDLLEPAAEMQKHFESLSHETVDYFTQNKNRKVEHIKEDIVASEDPLPHFEIEKPNQNDFSEIPLFLPEEKQKIEQWDQFYSKEKKLAPFENDKENKQVESLPKDNNLFAETNSQNRFPQMEYAGQVQGTYLITNTKDGLYIIDQHAAQERINFEYYSKKLGQEDSSEQSLLVPIVLEFSKSDFIEIKEKMDVIESLGLHFNEFGGNSFMINQYPSWIKSNQVKDTIKEMVDFILSNHKINLENFRIKTAKMMSCKRAIKAHQFLSDSEARELIQKLSTCENPFNCPHGRPVLVQITNHDLDRMFKRLQDPHLHDIGLSVD</sequence>
<dbReference type="CDD" id="cd00782">
    <property type="entry name" value="MutL_Trans"/>
    <property type="match status" value="1"/>
</dbReference>
<evidence type="ECO:0000256" key="2">
    <source>
        <dbReference type="ARBA" id="ARBA00022763"/>
    </source>
</evidence>
<dbReference type="Pfam" id="PF08676">
    <property type="entry name" value="MutL_C"/>
    <property type="match status" value="1"/>
</dbReference>
<dbReference type="InterPro" id="IPR038973">
    <property type="entry name" value="MutL/Mlh/Pms-like"/>
</dbReference>
<evidence type="ECO:0000256" key="1">
    <source>
        <dbReference type="ARBA" id="ARBA00006082"/>
    </source>
</evidence>
<dbReference type="InterPro" id="IPR020667">
    <property type="entry name" value="DNA_mismatch_repair_MutL"/>
</dbReference>
<keyword evidence="2 4" id="KW-0227">DNA damage</keyword>
<organism evidence="7 8">
    <name type="scientific">Xylocopilactobacillus apis</name>
    <dbReference type="NCBI Taxonomy" id="2932183"/>
    <lineage>
        <taxon>Bacteria</taxon>
        <taxon>Bacillati</taxon>
        <taxon>Bacillota</taxon>
        <taxon>Bacilli</taxon>
        <taxon>Lactobacillales</taxon>
        <taxon>Lactobacillaceae</taxon>
        <taxon>Xylocopilactobacillus</taxon>
    </lineage>
</organism>
<dbReference type="Proteomes" id="UP001321804">
    <property type="component" value="Chromosome"/>
</dbReference>
<dbReference type="FunFam" id="3.30.565.10:FF:000003">
    <property type="entry name" value="DNA mismatch repair endonuclease MutL"/>
    <property type="match status" value="1"/>
</dbReference>
<dbReference type="SUPFAM" id="SSF55874">
    <property type="entry name" value="ATPase domain of HSP90 chaperone/DNA topoisomerase II/histidine kinase"/>
    <property type="match status" value="1"/>
</dbReference>
<dbReference type="GO" id="GO:0005524">
    <property type="term" value="F:ATP binding"/>
    <property type="evidence" value="ECO:0007669"/>
    <property type="project" value="InterPro"/>
</dbReference>
<gene>
    <name evidence="4 7" type="primary">mutL</name>
    <name evidence="7" type="ORF">KIMC2_13200</name>
</gene>
<dbReference type="Gene3D" id="3.30.565.10">
    <property type="entry name" value="Histidine kinase-like ATPase, C-terminal domain"/>
    <property type="match status" value="1"/>
</dbReference>
<dbReference type="HAMAP" id="MF_00149">
    <property type="entry name" value="DNA_mis_repair"/>
    <property type="match status" value="1"/>
</dbReference>
<dbReference type="InterPro" id="IPR036890">
    <property type="entry name" value="HATPase_C_sf"/>
</dbReference>
<protein>
    <recommendedName>
        <fullName evidence="4">DNA mismatch repair protein MutL</fullName>
    </recommendedName>
</protein>
<evidence type="ECO:0000313" key="8">
    <source>
        <dbReference type="Proteomes" id="UP001321804"/>
    </source>
</evidence>
<dbReference type="PANTHER" id="PTHR10073:SF12">
    <property type="entry name" value="DNA MISMATCH REPAIR PROTEIN MLH1"/>
    <property type="match status" value="1"/>
</dbReference>
<comment type="similarity">
    <text evidence="1 4">Belongs to the DNA mismatch repair MutL/HexB family.</text>
</comment>
<feature type="domain" description="MutL C-terminal dimerisation" evidence="5">
    <location>
        <begin position="465"/>
        <end position="607"/>
    </location>
</feature>
<dbReference type="CDD" id="cd16926">
    <property type="entry name" value="HATPase_MutL-MLH-PMS-like"/>
    <property type="match status" value="1"/>
</dbReference>
<dbReference type="Pfam" id="PF13589">
    <property type="entry name" value="HATPase_c_3"/>
    <property type="match status" value="1"/>
</dbReference>
<dbReference type="NCBIfam" id="NF000950">
    <property type="entry name" value="PRK00095.1-3"/>
    <property type="match status" value="1"/>
</dbReference>
<dbReference type="Gene3D" id="3.30.230.10">
    <property type="match status" value="1"/>
</dbReference>
<keyword evidence="3 4" id="KW-0234">DNA repair</keyword>
<name>A0AAU9CZQ2_9LACO</name>
<evidence type="ECO:0000259" key="5">
    <source>
        <dbReference type="SMART" id="SM00853"/>
    </source>
</evidence>
<dbReference type="EMBL" id="AP026801">
    <property type="protein sequence ID" value="BDR56758.1"/>
    <property type="molecule type" value="Genomic_DNA"/>
</dbReference>
<dbReference type="NCBIfam" id="TIGR00585">
    <property type="entry name" value="mutl"/>
    <property type="match status" value="1"/>
</dbReference>
<evidence type="ECO:0000256" key="4">
    <source>
        <dbReference type="HAMAP-Rule" id="MF_00149"/>
    </source>
</evidence>
<dbReference type="InterPro" id="IPR014790">
    <property type="entry name" value="MutL_C"/>
</dbReference>
<evidence type="ECO:0000256" key="3">
    <source>
        <dbReference type="ARBA" id="ARBA00023204"/>
    </source>
</evidence>
<dbReference type="InterPro" id="IPR042120">
    <property type="entry name" value="MutL_C_dimsub"/>
</dbReference>
<comment type="function">
    <text evidence="4">This protein is involved in the repair of mismatches in DNA. It is required for dam-dependent methyl-directed DNA mismatch repair. May act as a 'molecular matchmaker', a protein that promotes the formation of a stable complex between two or more DNA-binding proteins in an ATP-dependent manner without itself being part of a final effector complex.</text>
</comment>
<dbReference type="SUPFAM" id="SSF118116">
    <property type="entry name" value="DNA mismatch repair protein MutL"/>
    <property type="match status" value="1"/>
</dbReference>